<organism evidence="1 2">
    <name type="scientific">Paenibacillus hexagrammi</name>
    <dbReference type="NCBI Taxonomy" id="2908839"/>
    <lineage>
        <taxon>Bacteria</taxon>
        <taxon>Bacillati</taxon>
        <taxon>Bacillota</taxon>
        <taxon>Bacilli</taxon>
        <taxon>Bacillales</taxon>
        <taxon>Paenibacillaceae</taxon>
        <taxon>Paenibacillus</taxon>
    </lineage>
</organism>
<dbReference type="Proteomes" id="UP001649230">
    <property type="component" value="Plasmid pYPD9-1"/>
</dbReference>
<keyword evidence="1" id="KW-0614">Plasmid</keyword>
<dbReference type="RefSeq" id="WP_235123179.1">
    <property type="nucleotide sequence ID" value="NZ_CP090979.1"/>
</dbReference>
<protein>
    <submittedName>
        <fullName evidence="1">Uncharacterized protein</fullName>
    </submittedName>
</protein>
<evidence type="ECO:0000313" key="1">
    <source>
        <dbReference type="EMBL" id="UJF36629.1"/>
    </source>
</evidence>
<accession>A0ABY3SRQ5</accession>
<sequence length="104" mass="11300">MRVDITVLGEGQFVEIRNPKLLPWGIQRDLTNSLKDNSTESQMAFAEKLAVVLIRSGHVLDENGTPVQFPLTHETVSYVPSPVVEAVAVAFAEARKGSADLPNA</sequence>
<dbReference type="EMBL" id="CP090979">
    <property type="protein sequence ID" value="UJF36629.1"/>
    <property type="molecule type" value="Genomic_DNA"/>
</dbReference>
<reference evidence="1 2" key="1">
    <citation type="journal article" date="2024" name="Int. J. Syst. Evol. Microbiol.">
        <title>Paenibacillus hexagrammi sp. nov., a novel bacterium isolated from the gut content of Hexagrammos agrammus.</title>
        <authorList>
            <person name="Jung H.K."/>
            <person name="Kim D.G."/>
            <person name="Zin H."/>
            <person name="Park J."/>
            <person name="Jung H."/>
            <person name="Kim Y.O."/>
            <person name="Kong H.J."/>
            <person name="Kim J.W."/>
            <person name="Kim Y.S."/>
        </authorList>
    </citation>
    <scope>NUCLEOTIDE SEQUENCE [LARGE SCALE GENOMIC DNA]</scope>
    <source>
        <strain evidence="1 2">YPD9-1</strain>
    </source>
</reference>
<evidence type="ECO:0000313" key="2">
    <source>
        <dbReference type="Proteomes" id="UP001649230"/>
    </source>
</evidence>
<proteinExistence type="predicted"/>
<geneLocation type="plasmid" evidence="1 2">
    <name>pYPD9-1</name>
</geneLocation>
<gene>
    <name evidence="1" type="ORF">L0M14_30535</name>
</gene>
<name>A0ABY3SRQ5_9BACL</name>
<keyword evidence="2" id="KW-1185">Reference proteome</keyword>